<dbReference type="GO" id="GO:0031347">
    <property type="term" value="P:regulation of defense response"/>
    <property type="evidence" value="ECO:0007669"/>
    <property type="project" value="UniProtKB-UniRule"/>
</dbReference>
<comment type="subcellular location">
    <subcellularLocation>
        <location evidence="2">Nucleus</location>
    </subcellularLocation>
</comment>
<evidence type="ECO:0000256" key="3">
    <source>
        <dbReference type="SAM" id="MobiDB-lite"/>
    </source>
</evidence>
<dbReference type="InterPro" id="IPR010399">
    <property type="entry name" value="Tify_dom"/>
</dbReference>
<protein>
    <recommendedName>
        <fullName evidence="2">Protein TIFY</fullName>
    </recommendedName>
    <alternativeName>
        <fullName evidence="2">Jasmonate ZIM domain-containing protein</fullName>
    </alternativeName>
</protein>
<dbReference type="PANTHER" id="PTHR33077">
    <property type="entry name" value="PROTEIN TIFY 4A-RELATED-RELATED"/>
    <property type="match status" value="1"/>
</dbReference>
<keyword evidence="2" id="KW-0539">Nucleus</keyword>
<feature type="compositionally biased region" description="Polar residues" evidence="3">
    <location>
        <begin position="359"/>
        <end position="371"/>
    </location>
</feature>
<dbReference type="GO" id="GO:0009611">
    <property type="term" value="P:response to wounding"/>
    <property type="evidence" value="ECO:0007669"/>
    <property type="project" value="UniProtKB-UniRule"/>
</dbReference>
<evidence type="ECO:0000313" key="5">
    <source>
        <dbReference type="EMBL" id="URE12463.1"/>
    </source>
</evidence>
<dbReference type="OrthoDB" id="1908882at2759"/>
<proteinExistence type="inferred from homology"/>
<name>A0A9E7GG08_9LILI</name>
<feature type="compositionally biased region" description="Low complexity" evidence="3">
    <location>
        <begin position="39"/>
        <end position="57"/>
    </location>
</feature>
<sequence length="378" mass="39787">MGGDESSPVFHDFLGMSYGGGSPPTPRWAKATGIRTLPGEAEASGSASASVGASSGGRRLISGSVDPGSEMQGVSNSEVSQHGGTEIAPSGLEVGNTPGRKRNHFDSSYMGTMKDVVLPMGSASLESSNATKMLGKEVINEQPGRANDVEMMPSMQPPIRPTKQMVHQTSHHGMYLDNVPSYACKYSTSGGAIVSQSAADEGSRTGIRGSGVMNVLGHNRSSQATEPKSCYHVPRNRATACASRQMTIFYAGQAHVFDDVHPNKADVIMALAGSSGGSWSTSYSTAMNKAKVLGRDDAQTAIVPPLSNGGDRNHLLGQVTQTPVADPLSGHISADHRLLLQNRMTRAAEPNTEGKWMSSRESSVGNLSVKSPSYLLRR</sequence>
<dbReference type="Pfam" id="PF06200">
    <property type="entry name" value="tify"/>
    <property type="match status" value="1"/>
</dbReference>
<keyword evidence="2" id="KW-1184">Jasmonic acid signaling pathway</keyword>
<evidence type="ECO:0000259" key="4">
    <source>
        <dbReference type="PROSITE" id="PS51320"/>
    </source>
</evidence>
<comment type="domain">
    <text evidence="2">The jas domain is required for interaction with COI1.</text>
</comment>
<evidence type="ECO:0000256" key="1">
    <source>
        <dbReference type="ARBA" id="ARBA00008614"/>
    </source>
</evidence>
<evidence type="ECO:0000313" key="6">
    <source>
        <dbReference type="Proteomes" id="UP001055439"/>
    </source>
</evidence>
<dbReference type="PROSITE" id="PS51320">
    <property type="entry name" value="TIFY"/>
    <property type="match status" value="1"/>
</dbReference>
<comment type="similarity">
    <text evidence="1 2">Belongs to the TIFY/JAZ family.</text>
</comment>
<dbReference type="Proteomes" id="UP001055439">
    <property type="component" value="Chromosome 6"/>
</dbReference>
<dbReference type="InterPro" id="IPR040390">
    <property type="entry name" value="TIFY/JAZ"/>
</dbReference>
<comment type="function">
    <text evidence="2">Repressor of jasmonate responses.</text>
</comment>
<dbReference type="PANTHER" id="PTHR33077:SF8">
    <property type="entry name" value="PROTEIN TIFY 8"/>
    <property type="match status" value="1"/>
</dbReference>
<feature type="domain" description="Tify" evidence="4">
    <location>
        <begin position="239"/>
        <end position="274"/>
    </location>
</feature>
<reference evidence="5" key="1">
    <citation type="submission" date="2022-05" db="EMBL/GenBank/DDBJ databases">
        <title>The Musa troglodytarum L. genome provides insights into the mechanism of non-climacteric behaviour and enrichment of carotenoids.</title>
        <authorList>
            <person name="Wang J."/>
        </authorList>
    </citation>
    <scope>NUCLEOTIDE SEQUENCE</scope>
    <source>
        <tissue evidence="5">Leaf</tissue>
    </source>
</reference>
<accession>A0A9E7GG08</accession>
<feature type="compositionally biased region" description="Polar residues" evidence="3">
    <location>
        <begin position="72"/>
        <end position="83"/>
    </location>
</feature>
<dbReference type="GO" id="GO:0005634">
    <property type="term" value="C:nucleus"/>
    <property type="evidence" value="ECO:0007669"/>
    <property type="project" value="UniProtKB-SubCell"/>
</dbReference>
<dbReference type="EMBL" id="CP097508">
    <property type="protein sequence ID" value="URE12464.1"/>
    <property type="molecule type" value="Genomic_DNA"/>
</dbReference>
<keyword evidence="6" id="KW-1185">Reference proteome</keyword>
<feature type="region of interest" description="Disordered" evidence="3">
    <location>
        <begin position="348"/>
        <end position="378"/>
    </location>
</feature>
<organism evidence="5 6">
    <name type="scientific">Musa troglodytarum</name>
    <name type="common">fe'i banana</name>
    <dbReference type="NCBI Taxonomy" id="320322"/>
    <lineage>
        <taxon>Eukaryota</taxon>
        <taxon>Viridiplantae</taxon>
        <taxon>Streptophyta</taxon>
        <taxon>Embryophyta</taxon>
        <taxon>Tracheophyta</taxon>
        <taxon>Spermatophyta</taxon>
        <taxon>Magnoliopsida</taxon>
        <taxon>Liliopsida</taxon>
        <taxon>Zingiberales</taxon>
        <taxon>Musaceae</taxon>
        <taxon>Musa</taxon>
    </lineage>
</organism>
<feature type="region of interest" description="Disordered" evidence="3">
    <location>
        <begin position="39"/>
        <end position="99"/>
    </location>
</feature>
<evidence type="ECO:0000256" key="2">
    <source>
        <dbReference type="RuleBase" id="RU369065"/>
    </source>
</evidence>
<gene>
    <name evidence="5" type="ORF">MUK42_04441</name>
</gene>
<dbReference type="GO" id="GO:2000022">
    <property type="term" value="P:regulation of jasmonic acid mediated signaling pathway"/>
    <property type="evidence" value="ECO:0007669"/>
    <property type="project" value="UniProtKB-UniRule"/>
</dbReference>
<dbReference type="EMBL" id="CP097508">
    <property type="protein sequence ID" value="URE12463.1"/>
    <property type="molecule type" value="Genomic_DNA"/>
</dbReference>
<dbReference type="SMART" id="SM00979">
    <property type="entry name" value="TIFY"/>
    <property type="match status" value="1"/>
</dbReference>
<dbReference type="AlphaFoldDB" id="A0A9E7GG08"/>